<comment type="caution">
    <text evidence="14">The sequence shown here is derived from an EMBL/GenBank/DDBJ whole genome shotgun (WGS) entry which is preliminary data.</text>
</comment>
<evidence type="ECO:0000256" key="5">
    <source>
        <dbReference type="ARBA" id="ARBA00022801"/>
    </source>
</evidence>
<keyword evidence="3" id="KW-0479">Metal-binding</keyword>
<dbReference type="SUPFAM" id="SSF82171">
    <property type="entry name" value="DPP6 N-terminal domain-like"/>
    <property type="match status" value="1"/>
</dbReference>
<evidence type="ECO:0000256" key="4">
    <source>
        <dbReference type="ARBA" id="ARBA00022729"/>
    </source>
</evidence>
<dbReference type="InterPro" id="IPR026444">
    <property type="entry name" value="Secre_tail"/>
</dbReference>
<dbReference type="Gene3D" id="2.120.10.30">
    <property type="entry name" value="TolB, C-terminal domain"/>
    <property type="match status" value="1"/>
</dbReference>
<dbReference type="PANTHER" id="PTHR33794">
    <property type="entry name" value="BACILLOLYSIN"/>
    <property type="match status" value="1"/>
</dbReference>
<gene>
    <name evidence="14" type="ORF">Q2T41_11570</name>
</gene>
<name>A0ABT8RRH8_9FLAO</name>
<dbReference type="Gene3D" id="1.10.390.10">
    <property type="entry name" value="Neutral Protease Domain 2"/>
    <property type="match status" value="1"/>
</dbReference>
<feature type="domain" description="Peptidase M4" evidence="10">
    <location>
        <begin position="302"/>
        <end position="463"/>
    </location>
</feature>
<keyword evidence="15" id="KW-1185">Reference proteome</keyword>
<evidence type="ECO:0000259" key="12">
    <source>
        <dbReference type="Pfam" id="PF07504"/>
    </source>
</evidence>
<dbReference type="RefSeq" id="WP_304436220.1">
    <property type="nucleotide sequence ID" value="NZ_JAUKUC010000001.1"/>
</dbReference>
<dbReference type="Gene3D" id="3.10.450.490">
    <property type="match status" value="1"/>
</dbReference>
<feature type="compositionally biased region" description="Polar residues" evidence="8">
    <location>
        <begin position="1052"/>
        <end position="1062"/>
    </location>
</feature>
<accession>A0ABT8RRH8</accession>
<proteinExistence type="inferred from homology"/>
<evidence type="ECO:0000256" key="3">
    <source>
        <dbReference type="ARBA" id="ARBA00022723"/>
    </source>
</evidence>
<comment type="similarity">
    <text evidence="1">Belongs to the peptidase M4 family.</text>
</comment>
<evidence type="ECO:0000259" key="13">
    <source>
        <dbReference type="Pfam" id="PF18962"/>
    </source>
</evidence>
<dbReference type="Pfam" id="PF07504">
    <property type="entry name" value="FTP"/>
    <property type="match status" value="1"/>
</dbReference>
<dbReference type="Gene3D" id="2.60.40.2340">
    <property type="match status" value="1"/>
</dbReference>
<keyword evidence="4 9" id="KW-0732">Signal</keyword>
<dbReference type="InterPro" id="IPR050728">
    <property type="entry name" value="Zinc_Metalloprotease_M4"/>
</dbReference>
<dbReference type="PANTHER" id="PTHR33794:SF1">
    <property type="entry name" value="BACILLOLYSIN"/>
    <property type="match status" value="1"/>
</dbReference>
<dbReference type="SUPFAM" id="SSF55486">
    <property type="entry name" value="Metalloproteases ('zincins'), catalytic domain"/>
    <property type="match status" value="1"/>
</dbReference>
<sequence length="1312" mass="144731">MRRTLRVFIVLSFLSTARVIAQGSFNEKRHEDKGTTSKSIQPKPFNLQPLKSNLKKVPIIIGNRNFQMPSIFNPVKTELKFKHSSIRRNKNASSIFIKSKPTEDAKHSMIRSSEVSIAATYLSEIAPLLKINDGLNEFQLTSEVTDVLGRTHFKMQQVYKGVKVYGAEVIVHMNSNKNHFALNGSPIATPLGANVTPKIDKDVALVQIESDLGVSLRKTITSKKEMISVPNPISELVFYRSNEEIVLTHHITVHPNLKDRWEYFINAQTGAILHKYYNTCTLLHELNTYELNENKAIFPPTTGTGLDLNDAFREVNTFNNDGVNYLIDITRPMYSPGQSQMPDNPVGGIMTLDLRNEIVDENTNIYHVTNTTNAWNNPIAISAHYNAGIAYDYFRNTFNRNSINGQGGTIFSLINVVDDDGGGLDNAYWNGTYMFYGNGRDAFSPLAGSLDVGGHEMSHGVIQNTANLVYEYQSGAINESFADIFGTMIDREDWQLGEDVVSTQYFSSGALRDMSNPNNGGSQLGDRGWQPKDMTEYYTGSQDNGGVHINSGIVNKAYYLYATEIGKDKAEQVYYRTLTTYLTANSQFIDLRLGVIESAIDLYGADSPEMQAAINAFNDVGIEDGTATDTENEIPKVTGSEFILSVDIREEDPNTLYISDTNGENYVPLTTTKISKKPSVADNGSFAIYVTEDNTINAVSLDQNNIEEFVISDEEIWASVSLSKDGTRLAAVRNDIDGVIFVSDIITSEAKIFELYNPTTADGVTTGEILYADALEWDYSGQYLIYDALNKLNNANGSSIEYWDVGSLRAWNNQTNTFGDGNIQKIFTNLPEGISIGNPSFAKTSGNILAFDLLNQNNDTYEVITANIETGEVKTVYQNNKIGYPNYSKNDDKLLFDTYNDSDEDIAIISLAADKLTPQGSPNVLIPNGIWGVWYTVGERETASSEKEITDFRFNVTNPASVGIISGENINISIPTNINSQSLIATFAHSQKSQVYIGEVLQQSGVNTNDFTNSIDYMVVAEDGSTKIFTVTLGEDVSSNSNDEDSDGVLNNEDQCPNTPPNTAVNTSGCAIFSLPTDNFRILSKGESCIDSNNGSITINANMDNSYIATISGNGANSSINFTTTTSFSNLVGGIYTICITIQGETGFENCFDVVVDQPDRLSVSSKTNLTTKSATFNLSGGSFYTIKINDEVFKTSEPEITVYLKSEENYVTIKTDKDCQGVFEEVIDLSIKNNIYPNPVSTGMITVQLREPSKTVMTMQLNTLDGRTILLKKVEPGTTMVTLDAEILQNGIYVLSISDQQKIETFKIIKQ</sequence>
<evidence type="ECO:0000256" key="1">
    <source>
        <dbReference type="ARBA" id="ARBA00009388"/>
    </source>
</evidence>
<dbReference type="InterPro" id="IPR001570">
    <property type="entry name" value="Peptidase_M4_C_domain"/>
</dbReference>
<dbReference type="InterPro" id="IPR023612">
    <property type="entry name" value="Peptidase_M4"/>
</dbReference>
<dbReference type="Pfam" id="PF02868">
    <property type="entry name" value="Peptidase_M4_C"/>
    <property type="match status" value="1"/>
</dbReference>
<feature type="signal peptide" evidence="9">
    <location>
        <begin position="1"/>
        <end position="21"/>
    </location>
</feature>
<evidence type="ECO:0000256" key="9">
    <source>
        <dbReference type="SAM" id="SignalP"/>
    </source>
</evidence>
<dbReference type="CDD" id="cd09597">
    <property type="entry name" value="M4_TLP"/>
    <property type="match status" value="1"/>
</dbReference>
<dbReference type="InterPro" id="IPR027268">
    <property type="entry name" value="Peptidase_M4/M1_CTD_sf"/>
</dbReference>
<evidence type="ECO:0000313" key="14">
    <source>
        <dbReference type="EMBL" id="MDO1513295.1"/>
    </source>
</evidence>
<feature type="chain" id="PRO_5046077484" evidence="9">
    <location>
        <begin position="22"/>
        <end position="1312"/>
    </location>
</feature>
<dbReference type="PRINTS" id="PR00730">
    <property type="entry name" value="THERMOLYSIN"/>
</dbReference>
<dbReference type="InterPro" id="IPR011042">
    <property type="entry name" value="6-blade_b-propeller_TolB-like"/>
</dbReference>
<dbReference type="InterPro" id="IPR011096">
    <property type="entry name" value="FTP_domain"/>
</dbReference>
<organism evidence="14 15">
    <name type="scientific">Maribacter confluentis</name>
    <dbReference type="NCBI Taxonomy" id="1656093"/>
    <lineage>
        <taxon>Bacteria</taxon>
        <taxon>Pseudomonadati</taxon>
        <taxon>Bacteroidota</taxon>
        <taxon>Flavobacteriia</taxon>
        <taxon>Flavobacteriales</taxon>
        <taxon>Flavobacteriaceae</taxon>
        <taxon>Maribacter</taxon>
    </lineage>
</organism>
<keyword evidence="6" id="KW-0862">Zinc</keyword>
<dbReference type="Proteomes" id="UP001168579">
    <property type="component" value="Unassembled WGS sequence"/>
</dbReference>
<dbReference type="NCBIfam" id="TIGR04183">
    <property type="entry name" value="Por_Secre_tail"/>
    <property type="match status" value="1"/>
</dbReference>
<dbReference type="Gene3D" id="3.10.170.10">
    <property type="match status" value="1"/>
</dbReference>
<dbReference type="InterPro" id="IPR013856">
    <property type="entry name" value="Peptidase_M4_domain"/>
</dbReference>
<dbReference type="Pfam" id="PF18962">
    <property type="entry name" value="Por_Secre_tail"/>
    <property type="match status" value="1"/>
</dbReference>
<protein>
    <submittedName>
        <fullName evidence="14">M4 family metallopeptidase</fullName>
    </submittedName>
</protein>
<evidence type="ECO:0000259" key="11">
    <source>
        <dbReference type="Pfam" id="PF02868"/>
    </source>
</evidence>
<reference evidence="14" key="1">
    <citation type="journal article" date="2014" name="Int. J. Syst. Evol. Microbiol.">
        <title>Complete genome of a new Firmicutes species belonging to the dominant human colonic microbiota ('Ruminococcus bicirculans') reveals two chromosomes and a selective capacity to utilize plant glucans.</title>
        <authorList>
            <consortium name="NISC Comparative Sequencing Program"/>
            <person name="Wegmann U."/>
            <person name="Louis P."/>
            <person name="Goesmann A."/>
            <person name="Henrissat B."/>
            <person name="Duncan S.H."/>
            <person name="Flint H.J."/>
        </authorList>
    </citation>
    <scope>NUCLEOTIDE SEQUENCE</scope>
    <source>
        <strain evidence="14">CECT 8869</strain>
    </source>
</reference>
<feature type="domain" description="FTP" evidence="12">
    <location>
        <begin position="136"/>
        <end position="185"/>
    </location>
</feature>
<evidence type="ECO:0000256" key="7">
    <source>
        <dbReference type="ARBA" id="ARBA00023049"/>
    </source>
</evidence>
<evidence type="ECO:0000259" key="10">
    <source>
        <dbReference type="Pfam" id="PF01447"/>
    </source>
</evidence>
<feature type="domain" description="Secretion system C-terminal sorting" evidence="13">
    <location>
        <begin position="1236"/>
        <end position="1310"/>
    </location>
</feature>
<keyword evidence="2" id="KW-0645">Protease</keyword>
<dbReference type="EMBL" id="JAUKUC010000001">
    <property type="protein sequence ID" value="MDO1513295.1"/>
    <property type="molecule type" value="Genomic_DNA"/>
</dbReference>
<evidence type="ECO:0000313" key="15">
    <source>
        <dbReference type="Proteomes" id="UP001168579"/>
    </source>
</evidence>
<dbReference type="InterPro" id="IPR028974">
    <property type="entry name" value="TSP_type-3_rpt"/>
</dbReference>
<evidence type="ECO:0000256" key="6">
    <source>
        <dbReference type="ARBA" id="ARBA00022833"/>
    </source>
</evidence>
<reference evidence="14" key="2">
    <citation type="submission" date="2023-06" db="EMBL/GenBank/DDBJ databases">
        <authorList>
            <person name="Lucena T."/>
            <person name="Sun Q."/>
        </authorList>
    </citation>
    <scope>NUCLEOTIDE SEQUENCE</scope>
    <source>
        <strain evidence="14">CECT 8869</strain>
    </source>
</reference>
<keyword evidence="7" id="KW-0482">Metalloprotease</keyword>
<evidence type="ECO:0000256" key="2">
    <source>
        <dbReference type="ARBA" id="ARBA00022670"/>
    </source>
</evidence>
<feature type="region of interest" description="Disordered" evidence="8">
    <location>
        <begin position="1036"/>
        <end position="1062"/>
    </location>
</feature>
<keyword evidence="5" id="KW-0378">Hydrolase</keyword>
<feature type="domain" description="Peptidase M4 C-terminal" evidence="11">
    <location>
        <begin position="466"/>
        <end position="622"/>
    </location>
</feature>
<evidence type="ECO:0000256" key="8">
    <source>
        <dbReference type="SAM" id="MobiDB-lite"/>
    </source>
</evidence>
<dbReference type="Pfam" id="PF01447">
    <property type="entry name" value="Peptidase_M4"/>
    <property type="match status" value="1"/>
</dbReference>
<dbReference type="SUPFAM" id="SSF103647">
    <property type="entry name" value="TSP type-3 repeat"/>
    <property type="match status" value="1"/>
</dbReference>